<dbReference type="AlphaFoldDB" id="A0A6N2JYS9"/>
<accession>A0A6N2JYS9</accession>
<gene>
    <name evidence="1" type="ORF">SVIM_LOCUS6743</name>
</gene>
<dbReference type="EMBL" id="CAADRP010000001">
    <property type="protein sequence ID" value="VFU20598.1"/>
    <property type="molecule type" value="Genomic_DNA"/>
</dbReference>
<sequence>MTALAALLHQSKARDQRLAITSLPGPWVLSLTAVADGGRDKLGLSSSAEGGADHVHILSADCLEIQNLIKCQLMKNNNYVRNNVI</sequence>
<name>A0A6N2JYS9_SALVM</name>
<reference evidence="1" key="1">
    <citation type="submission" date="2019-03" db="EMBL/GenBank/DDBJ databases">
        <authorList>
            <person name="Mank J."/>
            <person name="Almeida P."/>
        </authorList>
    </citation>
    <scope>NUCLEOTIDE SEQUENCE</scope>
    <source>
        <strain evidence="1">78183</strain>
    </source>
</reference>
<evidence type="ECO:0000313" key="1">
    <source>
        <dbReference type="EMBL" id="VFU20598.1"/>
    </source>
</evidence>
<protein>
    <submittedName>
        <fullName evidence="1">Uncharacterized protein</fullName>
    </submittedName>
</protein>
<organism evidence="1">
    <name type="scientific">Salix viminalis</name>
    <name type="common">Common osier</name>
    <name type="synonym">Basket willow</name>
    <dbReference type="NCBI Taxonomy" id="40686"/>
    <lineage>
        <taxon>Eukaryota</taxon>
        <taxon>Viridiplantae</taxon>
        <taxon>Streptophyta</taxon>
        <taxon>Embryophyta</taxon>
        <taxon>Tracheophyta</taxon>
        <taxon>Spermatophyta</taxon>
        <taxon>Magnoliopsida</taxon>
        <taxon>eudicotyledons</taxon>
        <taxon>Gunneridae</taxon>
        <taxon>Pentapetalae</taxon>
        <taxon>rosids</taxon>
        <taxon>fabids</taxon>
        <taxon>Malpighiales</taxon>
        <taxon>Salicaceae</taxon>
        <taxon>Saliceae</taxon>
        <taxon>Salix</taxon>
    </lineage>
</organism>
<proteinExistence type="predicted"/>